<organism evidence="1 2">
    <name type="scientific">Riccia sorocarpa</name>
    <dbReference type="NCBI Taxonomy" id="122646"/>
    <lineage>
        <taxon>Eukaryota</taxon>
        <taxon>Viridiplantae</taxon>
        <taxon>Streptophyta</taxon>
        <taxon>Embryophyta</taxon>
        <taxon>Marchantiophyta</taxon>
        <taxon>Marchantiopsida</taxon>
        <taxon>Marchantiidae</taxon>
        <taxon>Marchantiales</taxon>
        <taxon>Ricciaceae</taxon>
        <taxon>Riccia</taxon>
    </lineage>
</organism>
<dbReference type="PANTHER" id="PTHR19446">
    <property type="entry name" value="REVERSE TRANSCRIPTASES"/>
    <property type="match status" value="1"/>
</dbReference>
<keyword evidence="2" id="KW-1185">Reference proteome</keyword>
<protein>
    <submittedName>
        <fullName evidence="1">Uncharacterized protein</fullName>
    </submittedName>
</protein>
<comment type="caution">
    <text evidence="1">The sequence shown here is derived from an EMBL/GenBank/DDBJ whole genome shotgun (WGS) entry which is preliminary data.</text>
</comment>
<proteinExistence type="predicted"/>
<evidence type="ECO:0000313" key="1">
    <source>
        <dbReference type="EMBL" id="KAL3686510.1"/>
    </source>
</evidence>
<dbReference type="Proteomes" id="UP001633002">
    <property type="component" value="Unassembled WGS sequence"/>
</dbReference>
<sequence>MSPGGTQQICCHQVVTKRRRRNRSEEVEADRSAQLDIQNLDRILSERIKQVIAKVVDDDQTRFIPKVVDDDQTGFIARRTIMDIVLSLQLCQDVTNLTDEPELFCKLDFEKALNRIQHEFMWETLEKNEIFTNFHRLNQPLMNLMRNAERTGELRGVIGIGESPYREDALYFTNCLLTTAE</sequence>
<gene>
    <name evidence="1" type="ORF">R1sor_009084</name>
</gene>
<dbReference type="AlphaFoldDB" id="A0ABD3H8A6"/>
<reference evidence="1 2" key="1">
    <citation type="submission" date="2024-09" db="EMBL/GenBank/DDBJ databases">
        <title>Chromosome-scale assembly of Riccia sorocarpa.</title>
        <authorList>
            <person name="Paukszto L."/>
        </authorList>
    </citation>
    <scope>NUCLEOTIDE SEQUENCE [LARGE SCALE GENOMIC DNA]</scope>
    <source>
        <strain evidence="1">LP-2024</strain>
        <tissue evidence="1">Aerial parts of the thallus</tissue>
    </source>
</reference>
<accession>A0ABD3H8A6</accession>
<name>A0ABD3H8A6_9MARC</name>
<dbReference type="EMBL" id="JBJQOH010000005">
    <property type="protein sequence ID" value="KAL3686510.1"/>
    <property type="molecule type" value="Genomic_DNA"/>
</dbReference>
<evidence type="ECO:0000313" key="2">
    <source>
        <dbReference type="Proteomes" id="UP001633002"/>
    </source>
</evidence>